<sequence>YMRSGRTYGVEVGEVCLLIIMFGHQSNVIVRQEAMGVVGLSTQPSWPENIGYHLWENKHSRSGKMGGSTISFYTDLPAPSTGHVPFHSCIEMWPYFHHQIHHQLTSSSPDTTCNSHPTCTMSPRGSGSTSPTNHTTAVTSPPQAMPPQTMHPMQLRCQPPVDYRSLAGPRKSSLHSPVHAVLASMPPFEPWSYKEAATSPDWVAGKQSKIAALHRNETWVLVPRQPHMNIFGHKWFYRIKYNSDGSLAHYKVRLVAERV</sequence>
<feature type="compositionally biased region" description="Polar residues" evidence="1">
    <location>
        <begin position="108"/>
        <end position="142"/>
    </location>
</feature>
<name>G4XHD6_POSOC</name>
<evidence type="ECO:0000256" key="1">
    <source>
        <dbReference type="SAM" id="MobiDB-lite"/>
    </source>
</evidence>
<dbReference type="AlphaFoldDB" id="G4XHD6"/>
<proteinExistence type="predicted"/>
<protein>
    <submittedName>
        <fullName evidence="2">RNA-dependent DNA polymerase</fullName>
    </submittedName>
</protein>
<organism evidence="2">
    <name type="scientific">Posidonia oceanica</name>
    <name type="common">Mediterranean tapeweed</name>
    <dbReference type="NCBI Taxonomy" id="55489"/>
    <lineage>
        <taxon>Eukaryota</taxon>
        <taxon>Viridiplantae</taxon>
        <taxon>Streptophyta</taxon>
        <taxon>Embryophyta</taxon>
        <taxon>Tracheophyta</taxon>
        <taxon>Spermatophyta</taxon>
        <taxon>Magnoliopsida</taxon>
        <taxon>Liliopsida</taxon>
        <taxon>Posidoniaceae</taxon>
        <taxon>Posidonia</taxon>
    </lineage>
</organism>
<dbReference type="EMBL" id="JF811745">
    <property type="protein sequence ID" value="AEP40962.1"/>
    <property type="molecule type" value="Genomic_DNA"/>
</dbReference>
<feature type="region of interest" description="Disordered" evidence="1">
    <location>
        <begin position="108"/>
        <end position="150"/>
    </location>
</feature>
<reference evidence="2" key="1">
    <citation type="submission" date="2011-04" db="EMBL/GenBank/DDBJ databases">
        <title>Does Cd toxicity in plants act through DNA methylation and chromatin repatterning mechanisms?</title>
        <authorList>
            <person name="Greco M."/>
            <person name="Chiappetta A."/>
            <person name="Bruno L."/>
            <person name="Bitonti M.B."/>
        </authorList>
    </citation>
    <scope>NUCLEOTIDE SEQUENCE</scope>
</reference>
<accession>G4XHD6</accession>
<feature type="non-terminal residue" evidence="2">
    <location>
        <position position="259"/>
    </location>
</feature>
<evidence type="ECO:0000313" key="2">
    <source>
        <dbReference type="EMBL" id="AEP40962.1"/>
    </source>
</evidence>
<feature type="non-terminal residue" evidence="2">
    <location>
        <position position="1"/>
    </location>
</feature>